<gene>
    <name evidence="1" type="ORF">SAMN04487834_106913</name>
</gene>
<reference evidence="2" key="1">
    <citation type="submission" date="2016-10" db="EMBL/GenBank/DDBJ databases">
        <authorList>
            <person name="Varghese N."/>
        </authorList>
    </citation>
    <scope>NUCLEOTIDE SEQUENCE [LARGE SCALE GENOMIC DNA]</scope>
    <source>
        <strain evidence="2">DSM 20406</strain>
    </source>
</reference>
<dbReference type="EMBL" id="FNYK01000069">
    <property type="protein sequence ID" value="SEJ17976.1"/>
    <property type="molecule type" value="Genomic_DNA"/>
</dbReference>
<accession>A0A1H6WQC6</accession>
<dbReference type="Proteomes" id="UP000183028">
    <property type="component" value="Unassembled WGS sequence"/>
</dbReference>
<proteinExistence type="predicted"/>
<dbReference type="RefSeq" id="WP_177164982.1">
    <property type="nucleotide sequence ID" value="NZ_FNYK01000069.1"/>
</dbReference>
<organism evidence="1 2">
    <name type="scientific">Sharpea azabuensis</name>
    <dbReference type="NCBI Taxonomy" id="322505"/>
    <lineage>
        <taxon>Bacteria</taxon>
        <taxon>Bacillati</taxon>
        <taxon>Bacillota</taxon>
        <taxon>Erysipelotrichia</taxon>
        <taxon>Erysipelotrichales</taxon>
        <taxon>Coprobacillaceae</taxon>
        <taxon>Sharpea</taxon>
    </lineage>
</organism>
<protein>
    <submittedName>
        <fullName evidence="1">Uncharacterized protein</fullName>
    </submittedName>
</protein>
<dbReference type="AlphaFoldDB" id="A0A1H6WQC6"/>
<name>A0A1H6WQC6_9FIRM</name>
<evidence type="ECO:0000313" key="1">
    <source>
        <dbReference type="EMBL" id="SEJ17976.1"/>
    </source>
</evidence>
<keyword evidence="2" id="KW-1185">Reference proteome</keyword>
<evidence type="ECO:0000313" key="2">
    <source>
        <dbReference type="Proteomes" id="UP000183028"/>
    </source>
</evidence>
<sequence>MKILENIELKKVPSIRMEQLVEYMGSVILIAWNDDNLKKEYESMKKLREEKKK</sequence>